<name>W0RVZ1_9BACT</name>
<reference evidence="1 2" key="1">
    <citation type="journal article" date="2014" name="Genome Announc.">
        <title>Genome Sequence and Methylome of Soil Bacterium Gemmatirosa kalamazoonensis KBS708T, a Member of the Rarely Cultivated Gemmatimonadetes Phylum.</title>
        <authorList>
            <person name="Debruyn J.M."/>
            <person name="Radosevich M."/>
            <person name="Wommack K.E."/>
            <person name="Polson S.W."/>
            <person name="Hauser L.J."/>
            <person name="Fawaz M.N."/>
            <person name="Korlach J."/>
            <person name="Tsai Y.C."/>
        </authorList>
    </citation>
    <scope>NUCLEOTIDE SEQUENCE [LARGE SCALE GENOMIC DNA]</scope>
    <source>
        <strain evidence="1 2">KBS708</strain>
        <plasmid evidence="2">Plasmid 2</plasmid>
    </source>
</reference>
<sequence>MTVISGTFKVGMGERFRTDSMLTLSRGGFVTAPAGHAHFAVAQGATVVQVHALGPFALTYVNPADTPRAATNR</sequence>
<keyword evidence="2" id="KW-1185">Reference proteome</keyword>
<dbReference type="eggNOG" id="COG1917">
    <property type="taxonomic scope" value="Bacteria"/>
</dbReference>
<geneLocation type="plasmid" evidence="1 2">
    <name>2</name>
</geneLocation>
<dbReference type="Gene3D" id="2.60.120.10">
    <property type="entry name" value="Jelly Rolls"/>
    <property type="match status" value="1"/>
</dbReference>
<organism evidence="1 2">
    <name type="scientific">Gemmatirosa kalamazoonensis</name>
    <dbReference type="NCBI Taxonomy" id="861299"/>
    <lineage>
        <taxon>Bacteria</taxon>
        <taxon>Pseudomonadati</taxon>
        <taxon>Gemmatimonadota</taxon>
        <taxon>Gemmatimonadia</taxon>
        <taxon>Gemmatimonadales</taxon>
        <taxon>Gemmatimonadaceae</taxon>
        <taxon>Gemmatirosa</taxon>
    </lineage>
</organism>
<gene>
    <name evidence="1" type="ORF">J421_6183</name>
</gene>
<dbReference type="InterPro" id="IPR014710">
    <property type="entry name" value="RmlC-like_jellyroll"/>
</dbReference>
<dbReference type="SUPFAM" id="SSF51182">
    <property type="entry name" value="RmlC-like cupins"/>
    <property type="match status" value="1"/>
</dbReference>
<proteinExistence type="predicted"/>
<dbReference type="KEGG" id="gba:J421_6183"/>
<protein>
    <submittedName>
        <fullName evidence="1">Cupin region</fullName>
    </submittedName>
</protein>
<dbReference type="HOGENOM" id="CLU_2699424_0_0_0"/>
<dbReference type="InParanoid" id="W0RVZ1"/>
<accession>W0RVZ1</accession>
<dbReference type="InterPro" id="IPR011051">
    <property type="entry name" value="RmlC_Cupin_sf"/>
</dbReference>
<keyword evidence="1" id="KW-0614">Plasmid</keyword>
<dbReference type="EMBL" id="CP007130">
    <property type="protein sequence ID" value="AHG93718.1"/>
    <property type="molecule type" value="Genomic_DNA"/>
</dbReference>
<dbReference type="AlphaFoldDB" id="W0RVZ1"/>
<dbReference type="Proteomes" id="UP000019151">
    <property type="component" value="Plasmid 2"/>
</dbReference>
<evidence type="ECO:0000313" key="1">
    <source>
        <dbReference type="EMBL" id="AHG93718.1"/>
    </source>
</evidence>
<evidence type="ECO:0000313" key="2">
    <source>
        <dbReference type="Proteomes" id="UP000019151"/>
    </source>
</evidence>